<comment type="caution">
    <text evidence="2">The sequence shown here is derived from an EMBL/GenBank/DDBJ whole genome shotgun (WGS) entry which is preliminary data.</text>
</comment>
<dbReference type="Proteomes" id="UP000621516">
    <property type="component" value="Unassembled WGS sequence"/>
</dbReference>
<evidence type="ECO:0000259" key="1">
    <source>
        <dbReference type="Pfam" id="PF08929"/>
    </source>
</evidence>
<dbReference type="InterPro" id="IPR028983">
    <property type="entry name" value="PA2201-like_C"/>
</dbReference>
<dbReference type="SUPFAM" id="SSF140731">
    <property type="entry name" value="PA2201 C-terminal domain-like"/>
    <property type="match status" value="1"/>
</dbReference>
<evidence type="ECO:0000313" key="3">
    <source>
        <dbReference type="Proteomes" id="UP000621516"/>
    </source>
</evidence>
<name>A0A8J6U4Y4_9FLAO</name>
<accession>A0A8J6U4Y4</accession>
<dbReference type="Gene3D" id="1.10.3920.10">
    <property type="entry name" value="PA2201 C-terminal domain-like"/>
    <property type="match status" value="1"/>
</dbReference>
<sequence length="381" mass="45255">MTRSVFREKEYFDEYISAKIRTFEKQQLKIQEGELSGNKLAYAKKDQLYNLYHQLVAKYSRGDKIIELKPIFEKIVDGLTGEKWEENFVKFTYPKHKKVIVTNQLSLDFHNLMLNILSIGVLINGDIIYFTSLSKFLEFYNIEYKLFDIFLNFKIKNHSIKESKYSLKQYKKLEDLINSKKITTDNLSTYHNKWFQSLSPSYFNIMSTTKNGMFDGYWCFESAALARINLLNIEQLFDNVYFPTDLFNNDETFFKYQISLEIKLLNSIDKTMRDVGKNWGIRNPSNEILISRRILQRYNKKRYTELEEQIGSYFKLLENSALSKNKEQILLNKPIVITNLINLLKHYKIEFSVLESKLQSNNNSDKTISFWFKLKNIWSSS</sequence>
<protein>
    <submittedName>
        <fullName evidence="2">DUF1911 domain-containing protein</fullName>
    </submittedName>
</protein>
<keyword evidence="3" id="KW-1185">Reference proteome</keyword>
<dbReference type="RefSeq" id="WP_188222631.1">
    <property type="nucleotide sequence ID" value="NZ_JACVXD010000002.1"/>
</dbReference>
<dbReference type="InterPro" id="IPR015025">
    <property type="entry name" value="PoNi_C"/>
</dbReference>
<proteinExistence type="predicted"/>
<dbReference type="EMBL" id="JACVXD010000002">
    <property type="protein sequence ID" value="MBD0823319.1"/>
    <property type="molecule type" value="Genomic_DNA"/>
</dbReference>
<evidence type="ECO:0000313" key="2">
    <source>
        <dbReference type="EMBL" id="MBD0823319.1"/>
    </source>
</evidence>
<organism evidence="2 3">
    <name type="scientific">Aestuariibaculum marinum</name>
    <dbReference type="NCBI Taxonomy" id="2683592"/>
    <lineage>
        <taxon>Bacteria</taxon>
        <taxon>Pseudomonadati</taxon>
        <taxon>Bacteroidota</taxon>
        <taxon>Flavobacteriia</taxon>
        <taxon>Flavobacteriales</taxon>
        <taxon>Flavobacteriaceae</taxon>
    </lineage>
</organism>
<gene>
    <name evidence="2" type="ORF">ICJ85_04735</name>
</gene>
<dbReference type="AlphaFoldDB" id="A0A8J6U4Y4"/>
<dbReference type="Pfam" id="PF08929">
    <property type="entry name" value="PoNi_C"/>
    <property type="match status" value="1"/>
</dbReference>
<reference evidence="2 3" key="1">
    <citation type="journal article" date="2018" name="J. Microbiol.">
        <title>Aestuariibaculum marinum sp. nov., a marine bacterium isolated from seawater in South Korea.</title>
        <authorList>
            <person name="Choi J."/>
            <person name="Lee D."/>
            <person name="Jang J.H."/>
            <person name="Cha S."/>
            <person name="Seo T."/>
        </authorList>
    </citation>
    <scope>NUCLEOTIDE SEQUENCE [LARGE SCALE GENOMIC DNA]</scope>
    <source>
        <strain evidence="2 3">IP7</strain>
    </source>
</reference>
<feature type="domain" description="PoNi C-terminal" evidence="1">
    <location>
        <begin position="146"/>
        <end position="246"/>
    </location>
</feature>